<dbReference type="Pfam" id="PF04011">
    <property type="entry name" value="LemA"/>
    <property type="match status" value="1"/>
</dbReference>
<evidence type="ECO:0000256" key="7">
    <source>
        <dbReference type="SAM" id="Phobius"/>
    </source>
</evidence>
<feature type="compositionally biased region" description="Basic and acidic residues" evidence="6">
    <location>
        <begin position="1"/>
        <end position="21"/>
    </location>
</feature>
<evidence type="ECO:0000256" key="1">
    <source>
        <dbReference type="ARBA" id="ARBA00004167"/>
    </source>
</evidence>
<dbReference type="Gene3D" id="1.20.1440.20">
    <property type="entry name" value="LemA-like domain"/>
    <property type="match status" value="1"/>
</dbReference>
<organism evidence="8 9">
    <name type="scientific">Phytohabitans suffuscus</name>
    <dbReference type="NCBI Taxonomy" id="624315"/>
    <lineage>
        <taxon>Bacteria</taxon>
        <taxon>Bacillati</taxon>
        <taxon>Actinomycetota</taxon>
        <taxon>Actinomycetes</taxon>
        <taxon>Micromonosporales</taxon>
        <taxon>Micromonosporaceae</taxon>
    </lineage>
</organism>
<keyword evidence="3 7" id="KW-0812">Transmembrane</keyword>
<evidence type="ECO:0000313" key="8">
    <source>
        <dbReference type="EMBL" id="BCB90767.1"/>
    </source>
</evidence>
<reference evidence="8 9" key="2">
    <citation type="submission" date="2020-03" db="EMBL/GenBank/DDBJ databases">
        <authorList>
            <person name="Ichikawa N."/>
            <person name="Kimura A."/>
            <person name="Kitahashi Y."/>
            <person name="Uohara A."/>
        </authorList>
    </citation>
    <scope>NUCLEOTIDE SEQUENCE [LARGE SCALE GENOMIC DNA]</scope>
    <source>
        <strain evidence="8 9">NBRC 105367</strain>
    </source>
</reference>
<feature type="region of interest" description="Disordered" evidence="6">
    <location>
        <begin position="1"/>
        <end position="32"/>
    </location>
</feature>
<dbReference type="KEGG" id="psuu:Psuf_080800"/>
<dbReference type="EMBL" id="AP022871">
    <property type="protein sequence ID" value="BCB90767.1"/>
    <property type="molecule type" value="Genomic_DNA"/>
</dbReference>
<proteinExistence type="inferred from homology"/>
<dbReference type="PANTHER" id="PTHR34478">
    <property type="entry name" value="PROTEIN LEMA"/>
    <property type="match status" value="1"/>
</dbReference>
<comment type="similarity">
    <text evidence="2">Belongs to the LemA family.</text>
</comment>
<evidence type="ECO:0000256" key="5">
    <source>
        <dbReference type="ARBA" id="ARBA00023136"/>
    </source>
</evidence>
<dbReference type="SUPFAM" id="SSF140478">
    <property type="entry name" value="LemA-like"/>
    <property type="match status" value="1"/>
</dbReference>
<evidence type="ECO:0000256" key="6">
    <source>
        <dbReference type="SAM" id="MobiDB-lite"/>
    </source>
</evidence>
<reference evidence="8 9" key="1">
    <citation type="submission" date="2020-03" db="EMBL/GenBank/DDBJ databases">
        <title>Whole genome shotgun sequence of Phytohabitans suffuscus NBRC 105367.</title>
        <authorList>
            <person name="Komaki H."/>
            <person name="Tamura T."/>
        </authorList>
    </citation>
    <scope>NUCLEOTIDE SEQUENCE [LARGE SCALE GENOMIC DNA]</scope>
    <source>
        <strain evidence="8 9">NBRC 105367</strain>
    </source>
</reference>
<comment type="subcellular location">
    <subcellularLocation>
        <location evidence="1">Membrane</location>
        <topology evidence="1">Single-pass membrane protein</topology>
    </subcellularLocation>
</comment>
<dbReference type="PANTHER" id="PTHR34478:SF1">
    <property type="entry name" value="PROTEIN LEMA"/>
    <property type="match status" value="1"/>
</dbReference>
<sequence>MSVEKFPEGGRQDPSDPRQSRDIGTAEAPPSGRPIKIFDAGVGMNGGVVLGIVGGLGCLLAVIVVGWALAAYNRLVRQRNQVQASWAQIDVQLKRRHDLIPNLVETVKGYAAHERGTLDAVVAARNNAVTAATHGPGVGGRAAAENVLTQTLGRLFALAEAYPDLKANQNFAALQAELANTEDKIAYARQFYNSAVQTYNTSVQSLPTNIVAGAGGFRTTDFFEAGGGERGPVQVRF</sequence>
<name>A0A6F8YXA3_9ACTN</name>
<dbReference type="Proteomes" id="UP000503011">
    <property type="component" value="Chromosome"/>
</dbReference>
<protein>
    <recommendedName>
        <fullName evidence="10">LemA family protein</fullName>
    </recommendedName>
</protein>
<evidence type="ECO:0000256" key="4">
    <source>
        <dbReference type="ARBA" id="ARBA00022989"/>
    </source>
</evidence>
<dbReference type="RefSeq" id="WP_232075576.1">
    <property type="nucleotide sequence ID" value="NZ_AP022871.1"/>
</dbReference>
<evidence type="ECO:0000256" key="2">
    <source>
        <dbReference type="ARBA" id="ARBA00008854"/>
    </source>
</evidence>
<gene>
    <name evidence="8" type="ORF">Psuf_080800</name>
</gene>
<dbReference type="AlphaFoldDB" id="A0A6F8YXA3"/>
<dbReference type="InterPro" id="IPR007156">
    <property type="entry name" value="MamQ_LemA"/>
</dbReference>
<keyword evidence="5 7" id="KW-0472">Membrane</keyword>
<keyword evidence="4 7" id="KW-1133">Transmembrane helix</keyword>
<feature type="transmembrane region" description="Helical" evidence="7">
    <location>
        <begin position="48"/>
        <end position="70"/>
    </location>
</feature>
<dbReference type="InterPro" id="IPR023353">
    <property type="entry name" value="LemA-like_dom_sf"/>
</dbReference>
<evidence type="ECO:0000313" key="9">
    <source>
        <dbReference type="Proteomes" id="UP000503011"/>
    </source>
</evidence>
<dbReference type="GO" id="GO:0016020">
    <property type="term" value="C:membrane"/>
    <property type="evidence" value="ECO:0007669"/>
    <property type="project" value="UniProtKB-SubCell"/>
</dbReference>
<accession>A0A6F8YXA3</accession>
<evidence type="ECO:0008006" key="10">
    <source>
        <dbReference type="Google" id="ProtNLM"/>
    </source>
</evidence>
<evidence type="ECO:0000256" key="3">
    <source>
        <dbReference type="ARBA" id="ARBA00022692"/>
    </source>
</evidence>
<keyword evidence="9" id="KW-1185">Reference proteome</keyword>